<sequence length="286" mass="29481">MAVVFAPLRAADVDDAAEVTSAALPPPVGGTETPEGRLERQRGRFAGALASDPGGLWLAREGDVPVGVALALRSDGLWVLGLLAVAPAAQSGGIGRGLLERALAYGDDCRGALIASSDDPRALRLYATAGFALHPVVAADGPITRAALPAGLDATVAQADAAAVERTVPIDRAIRGGARSAHLATLLTVPDTHLFLAGERGYAVGRQGRLITLAATDELAAQALLWRVLAETPPGVEAVVERIGDGQQWALDVVVRAGLRLRLDGPLFTRGQLGPLRPFLPSGGYL</sequence>
<dbReference type="EC" id="2.3.1.-" evidence="2"/>
<dbReference type="InterPro" id="IPR000182">
    <property type="entry name" value="GNAT_dom"/>
</dbReference>
<gene>
    <name evidence="2" type="ORF">R7226_03335</name>
</gene>
<evidence type="ECO:0000313" key="2">
    <source>
        <dbReference type="EMBL" id="MDW5593354.1"/>
    </source>
</evidence>
<proteinExistence type="predicted"/>
<accession>A0ABU4HKX0</accession>
<dbReference type="RefSeq" id="WP_318595613.1">
    <property type="nucleotide sequence ID" value="NZ_JAWSTH010000004.1"/>
</dbReference>
<feature type="domain" description="N-acetyltransferase" evidence="1">
    <location>
        <begin position="3"/>
        <end position="155"/>
    </location>
</feature>
<comment type="caution">
    <text evidence="2">The sequence shown here is derived from an EMBL/GenBank/DDBJ whole genome shotgun (WGS) entry which is preliminary data.</text>
</comment>
<dbReference type="Gene3D" id="3.40.630.30">
    <property type="match status" value="1"/>
</dbReference>
<dbReference type="CDD" id="cd04301">
    <property type="entry name" value="NAT_SF"/>
    <property type="match status" value="1"/>
</dbReference>
<dbReference type="SUPFAM" id="SSF55729">
    <property type="entry name" value="Acyl-CoA N-acyltransferases (Nat)"/>
    <property type="match status" value="1"/>
</dbReference>
<dbReference type="Pfam" id="PF00583">
    <property type="entry name" value="Acetyltransf_1"/>
    <property type="match status" value="1"/>
</dbReference>
<name>A0ABU4HKX0_9ACTN</name>
<keyword evidence="2" id="KW-0808">Transferase</keyword>
<keyword evidence="3" id="KW-1185">Reference proteome</keyword>
<dbReference type="EMBL" id="JAWSTH010000004">
    <property type="protein sequence ID" value="MDW5593354.1"/>
    <property type="molecule type" value="Genomic_DNA"/>
</dbReference>
<protein>
    <submittedName>
        <fullName evidence="2">GNAT family N-acetyltransferase</fullName>
        <ecNumber evidence="2">2.3.1.-</ecNumber>
    </submittedName>
</protein>
<keyword evidence="2" id="KW-0012">Acyltransferase</keyword>
<evidence type="ECO:0000313" key="3">
    <source>
        <dbReference type="Proteomes" id="UP001284601"/>
    </source>
</evidence>
<dbReference type="Proteomes" id="UP001284601">
    <property type="component" value="Unassembled WGS sequence"/>
</dbReference>
<evidence type="ECO:0000259" key="1">
    <source>
        <dbReference type="PROSITE" id="PS51186"/>
    </source>
</evidence>
<dbReference type="InterPro" id="IPR016181">
    <property type="entry name" value="Acyl_CoA_acyltransferase"/>
</dbReference>
<organism evidence="2 3">
    <name type="scientific">Conexibacter stalactiti</name>
    <dbReference type="NCBI Taxonomy" id="1940611"/>
    <lineage>
        <taxon>Bacteria</taxon>
        <taxon>Bacillati</taxon>
        <taxon>Actinomycetota</taxon>
        <taxon>Thermoleophilia</taxon>
        <taxon>Solirubrobacterales</taxon>
        <taxon>Conexibacteraceae</taxon>
        <taxon>Conexibacter</taxon>
    </lineage>
</organism>
<reference evidence="3" key="1">
    <citation type="submission" date="2023-07" db="EMBL/GenBank/DDBJ databases">
        <title>Conexibacter stalactiti sp. nov., isolated from stalactites in a lava cave and emended description of the genus Conexibacter.</title>
        <authorList>
            <person name="Lee S.D."/>
        </authorList>
    </citation>
    <scope>NUCLEOTIDE SEQUENCE [LARGE SCALE GENOMIC DNA]</scope>
    <source>
        <strain evidence="3">KCTC 39840</strain>
    </source>
</reference>
<dbReference type="PROSITE" id="PS51186">
    <property type="entry name" value="GNAT"/>
    <property type="match status" value="1"/>
</dbReference>
<dbReference type="GO" id="GO:0016746">
    <property type="term" value="F:acyltransferase activity"/>
    <property type="evidence" value="ECO:0007669"/>
    <property type="project" value="UniProtKB-KW"/>
</dbReference>